<dbReference type="Pfam" id="PF18895">
    <property type="entry name" value="T4SS_pilin"/>
    <property type="match status" value="1"/>
</dbReference>
<protein>
    <recommendedName>
        <fullName evidence="5">SbsA Ig-like domain-containing protein</fullName>
    </recommendedName>
</protein>
<organism evidence="6 7">
    <name type="scientific">Candidatus Magasanikbacteria bacterium RIFOXYC2_FULL_42_28</name>
    <dbReference type="NCBI Taxonomy" id="1798704"/>
    <lineage>
        <taxon>Bacteria</taxon>
        <taxon>Candidatus Magasanikiibacteriota</taxon>
    </lineage>
</organism>
<dbReference type="STRING" id="1798704.A3J93_01435"/>
<comment type="caution">
    <text evidence="6">The sequence shown here is derived from an EMBL/GenBank/DDBJ whole genome shotgun (WGS) entry which is preliminary data.</text>
</comment>
<reference evidence="6 7" key="1">
    <citation type="journal article" date="2016" name="Nat. Commun.">
        <title>Thousands of microbial genomes shed light on interconnected biogeochemical processes in an aquifer system.</title>
        <authorList>
            <person name="Anantharaman K."/>
            <person name="Brown C.T."/>
            <person name="Hug L.A."/>
            <person name="Sharon I."/>
            <person name="Castelle C.J."/>
            <person name="Probst A.J."/>
            <person name="Thomas B.C."/>
            <person name="Singh A."/>
            <person name="Wilkins M.J."/>
            <person name="Karaoz U."/>
            <person name="Brodie E.L."/>
            <person name="Williams K.H."/>
            <person name="Hubbard S.S."/>
            <person name="Banfield J.F."/>
        </authorList>
    </citation>
    <scope>NUCLEOTIDE SEQUENCE [LARGE SCALE GENOMIC DNA]</scope>
</reference>
<feature type="signal peptide" evidence="4">
    <location>
        <begin position="1"/>
        <end position="38"/>
    </location>
</feature>
<keyword evidence="3" id="KW-0812">Transmembrane</keyword>
<evidence type="ECO:0000256" key="2">
    <source>
        <dbReference type="SAM" id="MobiDB-lite"/>
    </source>
</evidence>
<keyword evidence="3" id="KW-0472">Membrane</keyword>
<gene>
    <name evidence="6" type="ORF">A3J93_01435</name>
</gene>
<keyword evidence="1 4" id="KW-0732">Signal</keyword>
<evidence type="ECO:0000256" key="3">
    <source>
        <dbReference type="SAM" id="Phobius"/>
    </source>
</evidence>
<evidence type="ECO:0000256" key="4">
    <source>
        <dbReference type="SAM" id="SignalP"/>
    </source>
</evidence>
<feature type="compositionally biased region" description="Polar residues" evidence="2">
    <location>
        <begin position="597"/>
        <end position="607"/>
    </location>
</feature>
<dbReference type="AlphaFoldDB" id="A0A1F6NXX5"/>
<feature type="region of interest" description="Disordered" evidence="2">
    <location>
        <begin position="588"/>
        <end position="610"/>
    </location>
</feature>
<sequence>MLQWIRKTYFKFFKTAALLGVLLAAVLLLISPAFPVFAQVAPTDIITESTQITGEAAGLPSLDIRVIIARIIRAVLGFIGIILLVLIIYGGYLYMTAGGNDEQIGKAKAILKNAAIGLAIILASYSIVLFIMKMLGVSFNDGSGGLNPPGTTNFVGSGALGRIIKDHYPERDQIDVARNTKIAITFRKPIRLEDLVDDVSDDGRTDTGRTVDGVLGVGDGILGNCITTSSFNWLDHCDRLKKMDGKLSDNLIDIKNIATGESIADAVITGAYITSTAGLPGGVYTIVLKPITNLADRATGGGYLGNTLEDTVYSVRLGKDIRLDDSLNDNPRAITASTADIRYGAGDNYYLWQFTVNTELDLTPPIVERVYPARNNDSAPKNSVIQIDFNEAIDPSGVQGEFTATSGYFALAGDNIFLKTDTGVRPAGNFVLTNGYRTLEFTPTTQCGVNTCGMPIYCLPPDGYELLLKAGQTINSSTFEALPFSGVMDMVGNALNGNKDEVVDVAPNIGAVFLSAGAESQWEKPDNDWWKFTIEDEMDLEPPYLINVHPGLDAGYVPPREPLTMLFSKLMRMDPLYDIEIRENPPQYPRLSKVPRASSSGGQTTVNMRHGPFLDGLRSDGLRQDYLPVVTSVVVDVNFNCFYPGKGPNESAGGDLDSADCVVDSDGNSTNCCAVTDNINNSFCCKGGARPSIGSSIENCINEP</sequence>
<feature type="transmembrane region" description="Helical" evidence="3">
    <location>
        <begin position="115"/>
        <end position="135"/>
    </location>
</feature>
<accession>A0A1F6NXX5</accession>
<keyword evidence="3" id="KW-1133">Transmembrane helix</keyword>
<name>A0A1F6NXX5_9BACT</name>
<proteinExistence type="predicted"/>
<feature type="transmembrane region" description="Helical" evidence="3">
    <location>
        <begin position="71"/>
        <end position="94"/>
    </location>
</feature>
<feature type="chain" id="PRO_5009525879" description="SbsA Ig-like domain-containing protein" evidence="4">
    <location>
        <begin position="39"/>
        <end position="704"/>
    </location>
</feature>
<evidence type="ECO:0000256" key="1">
    <source>
        <dbReference type="ARBA" id="ARBA00022729"/>
    </source>
</evidence>
<evidence type="ECO:0000313" key="7">
    <source>
        <dbReference type="Proteomes" id="UP000177907"/>
    </source>
</evidence>
<dbReference type="Pfam" id="PF13205">
    <property type="entry name" value="Big_5"/>
    <property type="match status" value="1"/>
</dbReference>
<feature type="domain" description="SbsA Ig-like" evidence="5">
    <location>
        <begin position="362"/>
        <end position="446"/>
    </location>
</feature>
<dbReference type="EMBL" id="MFQZ01000001">
    <property type="protein sequence ID" value="OGH88741.1"/>
    <property type="molecule type" value="Genomic_DNA"/>
</dbReference>
<evidence type="ECO:0000259" key="5">
    <source>
        <dbReference type="Pfam" id="PF13205"/>
    </source>
</evidence>
<dbReference type="InterPro" id="IPR032812">
    <property type="entry name" value="SbsA_Ig"/>
</dbReference>
<evidence type="ECO:0000313" key="6">
    <source>
        <dbReference type="EMBL" id="OGH88741.1"/>
    </source>
</evidence>
<dbReference type="InterPro" id="IPR043993">
    <property type="entry name" value="T4SS_pilin"/>
</dbReference>
<dbReference type="Proteomes" id="UP000177907">
    <property type="component" value="Unassembled WGS sequence"/>
</dbReference>